<sequence>MLSVVRHISAPSAALPALSCLSSRLASPCAARTQRFVRHFGLWSKELEKGHVYKDANEIINHDLIFKHLEATKGAAKDKNVIKDILERAKERSFLKDGPATGGSEYVRGLELDECATLLNVNPDDTDIMEEIYNTAFDIKNRIYGNRIVLFAPLYLANYCVNGCAYCAFRSSNKAIQRTKLSDQQVTEQVSILERQGHRRILALTGEHPAYTFEDFLHALKLITEVRTEPCGSIRRINVEIPSLSVSDMKRLKAADCVGTYTLFQETYHKPTFHTMHPWGPKSHYENRVLTHDRAMRGGLDDVGIGVLFGLYDYRFECMAMLMHSNHLEEEYRAGPHTISVPRMRPAMGSGVASDPPYPVDDAHFKKLVAILRIAVPYTGMILSTREAPEMRAHLLRVGMSQMSAGSSTEVGGYHRHATQRTDESLGDLTMQALLPEKYGKAAAGDTAMDHEHTDPNLGGQFQLEDTRSSEEIVHDLLESGYVPSWCTACYRKGRTGEHFMKIAKAGNIHNFCHPNSLLTLQEWLNDYASPEIKELGNKVIAREKEIDLSDSAKRLLDRKMEAVNKGQHDVYI</sequence>
<dbReference type="InterPro" id="IPR007197">
    <property type="entry name" value="rSAM"/>
</dbReference>
<dbReference type="OMA" id="QIFQETY"/>
<comment type="cofactor">
    <cofactor evidence="1">
        <name>[4Fe-4S] cluster</name>
        <dbReference type="ChEBI" id="CHEBI:49883"/>
    </cofactor>
</comment>
<keyword evidence="4" id="KW-0479">Metal-binding</keyword>
<dbReference type="InterPro" id="IPR058240">
    <property type="entry name" value="rSAM_sf"/>
</dbReference>
<dbReference type="PANTHER" id="PTHR43583:SF2">
    <property type="entry name" value="THIAZOLE BIOSYNTHESIS PROTEIN"/>
    <property type="match status" value="1"/>
</dbReference>
<dbReference type="Proteomes" id="UP000041254">
    <property type="component" value="Unassembled WGS sequence"/>
</dbReference>
<evidence type="ECO:0000256" key="2">
    <source>
        <dbReference type="ARBA" id="ARBA00022485"/>
    </source>
</evidence>
<proteinExistence type="predicted"/>
<keyword evidence="9" id="KW-1185">Reference proteome</keyword>
<dbReference type="GO" id="GO:0046872">
    <property type="term" value="F:metal ion binding"/>
    <property type="evidence" value="ECO:0007669"/>
    <property type="project" value="UniProtKB-KW"/>
</dbReference>
<reference evidence="8 9" key="1">
    <citation type="submission" date="2014-11" db="EMBL/GenBank/DDBJ databases">
        <authorList>
            <person name="Zhu J."/>
            <person name="Qi W."/>
            <person name="Song R."/>
        </authorList>
    </citation>
    <scope>NUCLEOTIDE SEQUENCE [LARGE SCALE GENOMIC DNA]</scope>
</reference>
<evidence type="ECO:0000256" key="5">
    <source>
        <dbReference type="ARBA" id="ARBA00023004"/>
    </source>
</evidence>
<dbReference type="SFLD" id="SFLDG01081">
    <property type="entry name" value="cleavage_of_the_Ca-Cb_bond_in"/>
    <property type="match status" value="1"/>
</dbReference>
<keyword evidence="6" id="KW-0411">Iron-sulfur</keyword>
<dbReference type="GO" id="GO:0044272">
    <property type="term" value="P:sulfur compound biosynthetic process"/>
    <property type="evidence" value="ECO:0007669"/>
    <property type="project" value="UniProtKB-ARBA"/>
</dbReference>
<dbReference type="GO" id="GO:0003824">
    <property type="term" value="F:catalytic activity"/>
    <property type="evidence" value="ECO:0007669"/>
    <property type="project" value="InterPro"/>
</dbReference>
<evidence type="ECO:0000313" key="9">
    <source>
        <dbReference type="Proteomes" id="UP000041254"/>
    </source>
</evidence>
<dbReference type="Pfam" id="PF04055">
    <property type="entry name" value="Radical_SAM"/>
    <property type="match status" value="1"/>
</dbReference>
<dbReference type="EMBL" id="CDMY01000577">
    <property type="protein sequence ID" value="CEM24055.1"/>
    <property type="molecule type" value="Genomic_DNA"/>
</dbReference>
<dbReference type="AlphaFoldDB" id="A0A0G4G6G3"/>
<evidence type="ECO:0000256" key="4">
    <source>
        <dbReference type="ARBA" id="ARBA00022723"/>
    </source>
</evidence>
<keyword evidence="2" id="KW-0004">4Fe-4S</keyword>
<evidence type="ECO:0000256" key="3">
    <source>
        <dbReference type="ARBA" id="ARBA00022691"/>
    </source>
</evidence>
<dbReference type="NCBIfam" id="TIGR03955">
    <property type="entry name" value="rSAM_HydG"/>
    <property type="match status" value="1"/>
</dbReference>
<accession>A0A0G4G6G3</accession>
<dbReference type="InterPro" id="IPR013785">
    <property type="entry name" value="Aldolase_TIM"/>
</dbReference>
<dbReference type="GO" id="GO:0051539">
    <property type="term" value="F:4 iron, 4 sulfur cluster binding"/>
    <property type="evidence" value="ECO:0007669"/>
    <property type="project" value="UniProtKB-KW"/>
</dbReference>
<dbReference type="InterPro" id="IPR024007">
    <property type="entry name" value="FeFe-hyd_mat_HydG"/>
</dbReference>
<dbReference type="OrthoDB" id="10261561at2759"/>
<dbReference type="Pfam" id="PF06968">
    <property type="entry name" value="BATS"/>
    <property type="match status" value="1"/>
</dbReference>
<keyword evidence="3" id="KW-0949">S-adenosyl-L-methionine</keyword>
<dbReference type="InterPro" id="IPR010722">
    <property type="entry name" value="BATS_dom"/>
</dbReference>
<evidence type="ECO:0000256" key="6">
    <source>
        <dbReference type="ARBA" id="ARBA00023014"/>
    </source>
</evidence>
<dbReference type="STRING" id="1169540.A0A0G4G6G3"/>
<protein>
    <recommendedName>
        <fullName evidence="7">Biotin and thiamin synthesis-associated domain-containing protein</fullName>
    </recommendedName>
</protein>
<dbReference type="SFLD" id="SFLDS00029">
    <property type="entry name" value="Radical_SAM"/>
    <property type="match status" value="1"/>
</dbReference>
<dbReference type="InterPro" id="IPR034428">
    <property type="entry name" value="ThiH/NoCL/HydG-like"/>
</dbReference>
<dbReference type="Gene3D" id="3.20.20.70">
    <property type="entry name" value="Aldolase class I"/>
    <property type="match status" value="1"/>
</dbReference>
<feature type="domain" description="Biotin and thiamin synthesis-associated" evidence="7">
    <location>
        <begin position="340"/>
        <end position="484"/>
    </location>
</feature>
<dbReference type="SMART" id="SM00876">
    <property type="entry name" value="BATS"/>
    <property type="match status" value="1"/>
</dbReference>
<dbReference type="SFLD" id="SFLDG01060">
    <property type="entry name" value="BATS_domain_containing"/>
    <property type="match status" value="1"/>
</dbReference>
<keyword evidence="5" id="KW-0408">Iron</keyword>
<dbReference type="GO" id="GO:0042364">
    <property type="term" value="P:water-soluble vitamin biosynthetic process"/>
    <property type="evidence" value="ECO:0007669"/>
    <property type="project" value="UniProtKB-ARBA"/>
</dbReference>
<dbReference type="VEuPathDB" id="CryptoDB:Vbra_297"/>
<gene>
    <name evidence="8" type="ORF">Vbra_297</name>
</gene>
<dbReference type="SUPFAM" id="SSF102114">
    <property type="entry name" value="Radical SAM enzymes"/>
    <property type="match status" value="1"/>
</dbReference>
<evidence type="ECO:0000313" key="8">
    <source>
        <dbReference type="EMBL" id="CEM24055.1"/>
    </source>
</evidence>
<evidence type="ECO:0000259" key="7">
    <source>
        <dbReference type="SMART" id="SM00876"/>
    </source>
</evidence>
<name>A0A0G4G6G3_VITBC</name>
<dbReference type="InParanoid" id="A0A0G4G6G3"/>
<dbReference type="PANTHER" id="PTHR43583">
    <property type="entry name" value="2-IMINOACETATE SYNTHASE"/>
    <property type="match status" value="1"/>
</dbReference>
<evidence type="ECO:0000256" key="1">
    <source>
        <dbReference type="ARBA" id="ARBA00001966"/>
    </source>
</evidence>
<organism evidence="8 9">
    <name type="scientific">Vitrella brassicaformis (strain CCMP3155)</name>
    <dbReference type="NCBI Taxonomy" id="1169540"/>
    <lineage>
        <taxon>Eukaryota</taxon>
        <taxon>Sar</taxon>
        <taxon>Alveolata</taxon>
        <taxon>Colpodellida</taxon>
        <taxon>Vitrellaceae</taxon>
        <taxon>Vitrella</taxon>
    </lineage>
</organism>